<keyword evidence="2" id="KW-0418">Kinase</keyword>
<protein>
    <submittedName>
        <fullName evidence="2">Maltokinase</fullName>
    </submittedName>
</protein>
<feature type="domain" description="Aminoglycoside phosphotransferase" evidence="1">
    <location>
        <begin position="255"/>
        <end position="417"/>
    </location>
</feature>
<name>A0A2A9F0A5_9MICO</name>
<accession>A0A2A9F0A5</accession>
<dbReference type="Proteomes" id="UP000224130">
    <property type="component" value="Unassembled WGS sequence"/>
</dbReference>
<reference evidence="2 3" key="1">
    <citation type="submission" date="2017-10" db="EMBL/GenBank/DDBJ databases">
        <title>Sequencing the genomes of 1000 actinobacteria strains.</title>
        <authorList>
            <person name="Klenk H.-P."/>
        </authorList>
    </citation>
    <scope>NUCLEOTIDE SEQUENCE [LARGE SCALE GENOMIC DNA]</scope>
    <source>
        <strain evidence="2 3">DSM 21863</strain>
    </source>
</reference>
<evidence type="ECO:0000313" key="3">
    <source>
        <dbReference type="Proteomes" id="UP000224130"/>
    </source>
</evidence>
<dbReference type="EMBL" id="PDJJ01000001">
    <property type="protein sequence ID" value="PFG43930.1"/>
    <property type="molecule type" value="Genomic_DNA"/>
</dbReference>
<dbReference type="Pfam" id="PF01636">
    <property type="entry name" value="APH"/>
    <property type="match status" value="1"/>
</dbReference>
<dbReference type="OrthoDB" id="3787729at2"/>
<organism evidence="2 3">
    <name type="scientific">Isoptericola jiangsuensis</name>
    <dbReference type="NCBI Taxonomy" id="548579"/>
    <lineage>
        <taxon>Bacteria</taxon>
        <taxon>Bacillati</taxon>
        <taxon>Actinomycetota</taxon>
        <taxon>Actinomycetes</taxon>
        <taxon>Micrococcales</taxon>
        <taxon>Promicromonosporaceae</taxon>
        <taxon>Isoptericola</taxon>
    </lineage>
</organism>
<keyword evidence="3" id="KW-1185">Reference proteome</keyword>
<comment type="caution">
    <text evidence="2">The sequence shown here is derived from an EMBL/GenBank/DDBJ whole genome shotgun (WGS) entry which is preliminary data.</text>
</comment>
<dbReference type="SUPFAM" id="SSF56112">
    <property type="entry name" value="Protein kinase-like (PK-like)"/>
    <property type="match status" value="1"/>
</dbReference>
<proteinExistence type="predicted"/>
<sequence>MVDVSVQSATPDPSVGDLLAAWLPTQRWYPGAGEVSVEPWLAVTFGPDGEVDGGGDVATGPASDGGAVPTAEPHLVLLLVRLTGPALPGGELVAQVPLVLSDVEHVGLGHIGTVSTDAGDVAVHDGGAHPTGWVTLLHAMGVPGDLDTLTERARVLAGEQSNTSVILPAVPSPGGTGAMLKILRTVADGPHPDVVVPEALTADGWDGVPRFLGALEVDAGDAEPVHLAILSELVPNAEDGFELACDLASRDESFAPDAAALGRLLAELHLRLARVLPAGPPLDAAAFVAGLRRRAERAVAEAPDALAGRADEIVALLDELEARLAGLSAPVPTQHVHGDLHLGQTLAGDGTWKVLDFEGEPQRPVAERTAPDLPLRDVAGMLRSFDYAAAVGGAHEPERWRTDAAAAFLEAYRAASPLPPGLDDDTAEVVLRALVLDKALYEVVYESRHRPAWLPIPLAAVDRALDPTG</sequence>
<keyword evidence="2" id="KW-0808">Transferase</keyword>
<evidence type="ECO:0000313" key="2">
    <source>
        <dbReference type="EMBL" id="PFG43930.1"/>
    </source>
</evidence>
<dbReference type="GO" id="GO:0016301">
    <property type="term" value="F:kinase activity"/>
    <property type="evidence" value="ECO:0007669"/>
    <property type="project" value="UniProtKB-KW"/>
</dbReference>
<gene>
    <name evidence="2" type="ORF">ATJ88_2646</name>
</gene>
<dbReference type="InterPro" id="IPR011009">
    <property type="entry name" value="Kinase-like_dom_sf"/>
</dbReference>
<dbReference type="InterPro" id="IPR002575">
    <property type="entry name" value="Aminoglycoside_PTrfase"/>
</dbReference>
<evidence type="ECO:0000259" key="1">
    <source>
        <dbReference type="Pfam" id="PF01636"/>
    </source>
</evidence>
<dbReference type="AlphaFoldDB" id="A0A2A9F0A5"/>
<dbReference type="RefSeq" id="WP_098464219.1">
    <property type="nucleotide sequence ID" value="NZ_PDJJ01000001.1"/>
</dbReference>
<dbReference type="Gene3D" id="3.90.1200.10">
    <property type="match status" value="1"/>
</dbReference>